<keyword evidence="2" id="KW-1185">Reference proteome</keyword>
<proteinExistence type="predicted"/>
<name>A0A9W8ZLR1_9PLEO</name>
<sequence length="77" mass="8520">MNGVPEEVVRRAEDLVLLAMKGEDLVAACCQIPEDEAAELKDAEQIARDFLEADVYNEPRAKLSDILKISTITDSRS</sequence>
<comment type="caution">
    <text evidence="1">The sequence shown here is derived from an EMBL/GenBank/DDBJ whole genome shotgun (WGS) entry which is preliminary data.</text>
</comment>
<evidence type="ECO:0000313" key="2">
    <source>
        <dbReference type="Proteomes" id="UP001140510"/>
    </source>
</evidence>
<protein>
    <submittedName>
        <fullName evidence="1">Uncharacterized protein</fullName>
    </submittedName>
</protein>
<dbReference type="OrthoDB" id="29596at2759"/>
<organism evidence="1 2">
    <name type="scientific">Didymella pomorum</name>
    <dbReference type="NCBI Taxonomy" id="749634"/>
    <lineage>
        <taxon>Eukaryota</taxon>
        <taxon>Fungi</taxon>
        <taxon>Dikarya</taxon>
        <taxon>Ascomycota</taxon>
        <taxon>Pezizomycotina</taxon>
        <taxon>Dothideomycetes</taxon>
        <taxon>Pleosporomycetidae</taxon>
        <taxon>Pleosporales</taxon>
        <taxon>Pleosporineae</taxon>
        <taxon>Didymellaceae</taxon>
        <taxon>Didymella</taxon>
    </lineage>
</organism>
<accession>A0A9W8ZLR1</accession>
<dbReference type="EMBL" id="JAPEVA010000014">
    <property type="protein sequence ID" value="KAJ4408834.1"/>
    <property type="molecule type" value="Genomic_DNA"/>
</dbReference>
<dbReference type="AlphaFoldDB" id="A0A9W8ZLR1"/>
<dbReference type="Proteomes" id="UP001140510">
    <property type="component" value="Unassembled WGS sequence"/>
</dbReference>
<reference evidence="1" key="1">
    <citation type="submission" date="2022-10" db="EMBL/GenBank/DDBJ databases">
        <title>Tapping the CABI collections for fungal endophytes: first genome assemblies for Collariella, Neodidymelliopsis, Ascochyta clinopodiicola, Didymella pomorum, Didymosphaeria variabile, Neocosmospora piperis and Neocucurbitaria cava.</title>
        <authorList>
            <person name="Hill R."/>
        </authorList>
    </citation>
    <scope>NUCLEOTIDE SEQUENCE</scope>
    <source>
        <strain evidence="1">IMI 355091</strain>
    </source>
</reference>
<evidence type="ECO:0000313" key="1">
    <source>
        <dbReference type="EMBL" id="KAJ4408834.1"/>
    </source>
</evidence>
<gene>
    <name evidence="1" type="ORF">N0V91_003090</name>
</gene>